<dbReference type="Proteomes" id="UP000187609">
    <property type="component" value="Unassembled WGS sequence"/>
</dbReference>
<protein>
    <submittedName>
        <fullName evidence="2">Uncharacterized protein</fullName>
    </submittedName>
</protein>
<dbReference type="AlphaFoldDB" id="A0A314L7M9"/>
<name>A0A314L7M9_NICAT</name>
<evidence type="ECO:0000256" key="1">
    <source>
        <dbReference type="SAM" id="MobiDB-lite"/>
    </source>
</evidence>
<evidence type="ECO:0000313" key="3">
    <source>
        <dbReference type="Proteomes" id="UP000187609"/>
    </source>
</evidence>
<dbReference type="Gramene" id="OIT37117">
    <property type="protein sequence ID" value="OIT37117"/>
    <property type="gene ID" value="A4A49_11743"/>
</dbReference>
<organism evidence="2 3">
    <name type="scientific">Nicotiana attenuata</name>
    <name type="common">Coyote tobacco</name>
    <dbReference type="NCBI Taxonomy" id="49451"/>
    <lineage>
        <taxon>Eukaryota</taxon>
        <taxon>Viridiplantae</taxon>
        <taxon>Streptophyta</taxon>
        <taxon>Embryophyta</taxon>
        <taxon>Tracheophyta</taxon>
        <taxon>Spermatophyta</taxon>
        <taxon>Magnoliopsida</taxon>
        <taxon>eudicotyledons</taxon>
        <taxon>Gunneridae</taxon>
        <taxon>Pentapetalae</taxon>
        <taxon>asterids</taxon>
        <taxon>lamiids</taxon>
        <taxon>Solanales</taxon>
        <taxon>Solanaceae</taxon>
        <taxon>Nicotianoideae</taxon>
        <taxon>Nicotianeae</taxon>
        <taxon>Nicotiana</taxon>
    </lineage>
</organism>
<feature type="compositionally biased region" description="Polar residues" evidence="1">
    <location>
        <begin position="33"/>
        <end position="46"/>
    </location>
</feature>
<keyword evidence="3" id="KW-1185">Reference proteome</keyword>
<proteinExistence type="predicted"/>
<gene>
    <name evidence="2" type="ORF">A4A49_11743</name>
</gene>
<evidence type="ECO:0000313" key="2">
    <source>
        <dbReference type="EMBL" id="OIT37117.1"/>
    </source>
</evidence>
<comment type="caution">
    <text evidence="2">The sequence shown here is derived from an EMBL/GenBank/DDBJ whole genome shotgun (WGS) entry which is preliminary data.</text>
</comment>
<accession>A0A314L7M9</accession>
<feature type="region of interest" description="Disordered" evidence="1">
    <location>
        <begin position="24"/>
        <end position="46"/>
    </location>
</feature>
<reference evidence="2" key="1">
    <citation type="submission" date="2016-11" db="EMBL/GenBank/DDBJ databases">
        <title>The genome of Nicotiana attenuata.</title>
        <authorList>
            <person name="Xu S."/>
            <person name="Brockmoeller T."/>
            <person name="Gaquerel E."/>
            <person name="Navarro A."/>
            <person name="Kuhl H."/>
            <person name="Gase K."/>
            <person name="Ling Z."/>
            <person name="Zhou W."/>
            <person name="Kreitzer C."/>
            <person name="Stanke M."/>
            <person name="Tang H."/>
            <person name="Lyons E."/>
            <person name="Pandey P."/>
            <person name="Pandey S.P."/>
            <person name="Timmermann B."/>
            <person name="Baldwin I.T."/>
        </authorList>
    </citation>
    <scope>NUCLEOTIDE SEQUENCE [LARGE SCALE GENOMIC DNA]</scope>
    <source>
        <strain evidence="2">UT</strain>
    </source>
</reference>
<sequence length="78" mass="8781">METGTGPLLMVESSLKEAAYMETKQKHPFPQPKLSNNGRSHQNPQKSDCFLIDLPIEHRLWPSFLPFPFSSNGPEGGR</sequence>
<dbReference type="EMBL" id="MJEQ01000350">
    <property type="protein sequence ID" value="OIT37117.1"/>
    <property type="molecule type" value="Genomic_DNA"/>
</dbReference>